<dbReference type="Proteomes" id="UP000637769">
    <property type="component" value="Unassembled WGS sequence"/>
</dbReference>
<feature type="transmembrane region" description="Helical" evidence="1">
    <location>
        <begin position="160"/>
        <end position="184"/>
    </location>
</feature>
<proteinExistence type="predicted"/>
<keyword evidence="1" id="KW-0812">Transmembrane</keyword>
<accession>A0ABQ1MFV6</accession>
<feature type="transmembrane region" description="Helical" evidence="1">
    <location>
        <begin position="101"/>
        <end position="123"/>
    </location>
</feature>
<dbReference type="InterPro" id="IPR005325">
    <property type="entry name" value="DUF308_memb"/>
</dbReference>
<keyword evidence="1" id="KW-1133">Transmembrane helix</keyword>
<feature type="transmembrane region" description="Helical" evidence="1">
    <location>
        <begin position="76"/>
        <end position="95"/>
    </location>
</feature>
<keyword evidence="1" id="KW-0472">Membrane</keyword>
<dbReference type="PANTHER" id="PTHR34989">
    <property type="entry name" value="PROTEIN HDED"/>
    <property type="match status" value="1"/>
</dbReference>
<gene>
    <name evidence="2" type="ORF">GCM10007207_25670</name>
</gene>
<dbReference type="Pfam" id="PF03729">
    <property type="entry name" value="DUF308"/>
    <property type="match status" value="1"/>
</dbReference>
<evidence type="ECO:0000256" key="1">
    <source>
        <dbReference type="SAM" id="Phobius"/>
    </source>
</evidence>
<dbReference type="RefSeq" id="WP_188427215.1">
    <property type="nucleotide sequence ID" value="NZ_BMCH01000007.1"/>
</dbReference>
<dbReference type="PANTHER" id="PTHR34989:SF1">
    <property type="entry name" value="PROTEIN HDED"/>
    <property type="match status" value="1"/>
</dbReference>
<organism evidence="2 3">
    <name type="scientific">Asaia siamensis</name>
    <dbReference type="NCBI Taxonomy" id="110479"/>
    <lineage>
        <taxon>Bacteria</taxon>
        <taxon>Pseudomonadati</taxon>
        <taxon>Pseudomonadota</taxon>
        <taxon>Alphaproteobacteria</taxon>
        <taxon>Acetobacterales</taxon>
        <taxon>Acetobacteraceae</taxon>
        <taxon>Asaia</taxon>
    </lineage>
</organism>
<feature type="transmembrane region" description="Helical" evidence="1">
    <location>
        <begin position="21"/>
        <end position="38"/>
    </location>
</feature>
<reference evidence="3" key="1">
    <citation type="journal article" date="2019" name="Int. J. Syst. Evol. Microbiol.">
        <title>The Global Catalogue of Microorganisms (GCM) 10K type strain sequencing project: providing services to taxonomists for standard genome sequencing and annotation.</title>
        <authorList>
            <consortium name="The Broad Institute Genomics Platform"/>
            <consortium name="The Broad Institute Genome Sequencing Center for Infectious Disease"/>
            <person name="Wu L."/>
            <person name="Ma J."/>
        </authorList>
    </citation>
    <scope>NUCLEOTIDE SEQUENCE [LARGE SCALE GENOMIC DNA]</scope>
    <source>
        <strain evidence="3">CCM 7132</strain>
    </source>
</reference>
<evidence type="ECO:0000313" key="2">
    <source>
        <dbReference type="EMBL" id="GGC39034.1"/>
    </source>
</evidence>
<protein>
    <submittedName>
        <fullName evidence="2">Membrane protein</fullName>
    </submittedName>
</protein>
<evidence type="ECO:0000313" key="3">
    <source>
        <dbReference type="Proteomes" id="UP000637769"/>
    </source>
</evidence>
<name>A0ABQ1MFV6_9PROT</name>
<dbReference type="EMBL" id="BMCH01000007">
    <property type="protein sequence ID" value="GGC39034.1"/>
    <property type="molecule type" value="Genomic_DNA"/>
</dbReference>
<comment type="caution">
    <text evidence="2">The sequence shown here is derived from an EMBL/GenBank/DDBJ whole genome shotgun (WGS) entry which is preliminary data.</text>
</comment>
<keyword evidence="3" id="KW-1185">Reference proteome</keyword>
<feature type="transmembrane region" description="Helical" evidence="1">
    <location>
        <begin position="130"/>
        <end position="154"/>
    </location>
</feature>
<feature type="transmembrane region" description="Helical" evidence="1">
    <location>
        <begin position="44"/>
        <end position="64"/>
    </location>
</feature>
<sequence length="189" mass="20068">MAGLGDFPGLPPINPKLKPNWFIGIGVVLLILGGIAFVDTVVTTLASIIVIGFLLIFSGVAYLAQSFAHRDVEGSRFWITALMGFLYVLGGILLIQEPATGSVFLTAFLAGCLMASGVMRALWAAGHRYVANWWTLILSAVVALLTGVLIFVTLPWSGLWLIGTFIAIELIFGGISALSFGLSLRNAGK</sequence>
<dbReference type="InterPro" id="IPR052712">
    <property type="entry name" value="Acid_resist_chaperone_HdeD"/>
</dbReference>